<dbReference type="Pfam" id="PF26514">
    <property type="entry name" value="DUF8173"/>
    <property type="match status" value="1"/>
</dbReference>
<feature type="domain" description="DUF8173" evidence="3">
    <location>
        <begin position="226"/>
        <end position="374"/>
    </location>
</feature>
<protein>
    <recommendedName>
        <fullName evidence="3">DUF8173 domain-containing protein</fullName>
    </recommendedName>
</protein>
<sequence>MRWKFLAGVAALAVMLVTPFAAAQAFGLRHGSNVIVEKTETVSGNLYAAGSQIVVDGTVNGDLFCAGATVTVNGTVSGDVICAGSSVTINGVVSGDVRAAASELSVNGTVGGGMTVAGSAISINSAAAVGSNILAFGATLRADGPVGGDIQFFGASLAVNNEVKGDVIFYTQKQRSQKNAPAVSLRSGAAIVGNLSYYEGTEATIADGATVSGQTVVMEPKFNQGTAQQQAKGFFAAFGMIWLLWGVIGGIIIGLVLISFFPRQVRTTLDVMLERPGASLGWGFVAAVVTPVAIVLLLITVVGIPLALLVGVLFVAVCMLMKVLGAIGIGALLARWFKWKLSLYWLVVIGIVVAAIIFIIPFVGWLVGILAFFWAFGGAVLHKRAVYKELEG</sequence>
<dbReference type="AlphaFoldDB" id="A0A1F5SNK5"/>
<proteinExistence type="predicted"/>
<keyword evidence="2" id="KW-0732">Signal</keyword>
<comment type="caution">
    <text evidence="4">The sequence shown here is derived from an EMBL/GenBank/DDBJ whole genome shotgun (WGS) entry which is preliminary data.</text>
</comment>
<gene>
    <name evidence="4" type="ORF">A2242_02335</name>
</gene>
<evidence type="ECO:0000259" key="3">
    <source>
        <dbReference type="Pfam" id="PF26514"/>
    </source>
</evidence>
<evidence type="ECO:0000313" key="5">
    <source>
        <dbReference type="Proteomes" id="UP000178925"/>
    </source>
</evidence>
<dbReference type="Proteomes" id="UP000178925">
    <property type="component" value="Unassembled WGS sequence"/>
</dbReference>
<name>A0A1F5SNK5_9BACT</name>
<dbReference type="STRING" id="1797995.A2242_02335"/>
<dbReference type="InterPro" id="IPR058486">
    <property type="entry name" value="DUF8173"/>
</dbReference>
<reference evidence="4 5" key="1">
    <citation type="journal article" date="2016" name="Nat. Commun.">
        <title>Thousands of microbial genomes shed light on interconnected biogeochemical processes in an aquifer system.</title>
        <authorList>
            <person name="Anantharaman K."/>
            <person name="Brown C.T."/>
            <person name="Hug L.A."/>
            <person name="Sharon I."/>
            <person name="Castelle C.J."/>
            <person name="Probst A.J."/>
            <person name="Thomas B.C."/>
            <person name="Singh A."/>
            <person name="Wilkins M.J."/>
            <person name="Karaoz U."/>
            <person name="Brodie E.L."/>
            <person name="Williams K.H."/>
            <person name="Hubbard S.S."/>
            <person name="Banfield J.F."/>
        </authorList>
    </citation>
    <scope>NUCLEOTIDE SEQUENCE [LARGE SCALE GENOMIC DNA]</scope>
</reference>
<dbReference type="EMBL" id="MFGC01000015">
    <property type="protein sequence ID" value="OGF28264.1"/>
    <property type="molecule type" value="Genomic_DNA"/>
</dbReference>
<feature type="transmembrane region" description="Helical" evidence="1">
    <location>
        <begin position="341"/>
        <end position="359"/>
    </location>
</feature>
<feature type="chain" id="PRO_5009521280" description="DUF8173 domain-containing protein" evidence="2">
    <location>
        <begin position="24"/>
        <end position="392"/>
    </location>
</feature>
<evidence type="ECO:0000256" key="2">
    <source>
        <dbReference type="SAM" id="SignalP"/>
    </source>
</evidence>
<feature type="transmembrane region" description="Helical" evidence="1">
    <location>
        <begin position="310"/>
        <end position="334"/>
    </location>
</feature>
<keyword evidence="1" id="KW-0812">Transmembrane</keyword>
<keyword evidence="1" id="KW-1133">Transmembrane helix</keyword>
<feature type="transmembrane region" description="Helical" evidence="1">
    <location>
        <begin position="234"/>
        <end position="261"/>
    </location>
</feature>
<feature type="transmembrane region" description="Helical" evidence="1">
    <location>
        <begin position="282"/>
        <end position="304"/>
    </location>
</feature>
<keyword evidence="1" id="KW-0472">Membrane</keyword>
<evidence type="ECO:0000313" key="4">
    <source>
        <dbReference type="EMBL" id="OGF28264.1"/>
    </source>
</evidence>
<evidence type="ECO:0000256" key="1">
    <source>
        <dbReference type="SAM" id="Phobius"/>
    </source>
</evidence>
<accession>A0A1F5SNK5</accession>
<feature type="signal peptide" evidence="2">
    <location>
        <begin position="1"/>
        <end position="23"/>
    </location>
</feature>
<organism evidence="4 5">
    <name type="scientific">Candidatus Falkowbacteria bacterium RIFOXYA2_FULL_47_9</name>
    <dbReference type="NCBI Taxonomy" id="1797995"/>
    <lineage>
        <taxon>Bacteria</taxon>
        <taxon>Candidatus Falkowiibacteriota</taxon>
    </lineage>
</organism>
<feature type="transmembrane region" description="Helical" evidence="1">
    <location>
        <begin position="365"/>
        <end position="382"/>
    </location>
</feature>